<evidence type="ECO:0000256" key="2">
    <source>
        <dbReference type="ARBA" id="ARBA00022723"/>
    </source>
</evidence>
<evidence type="ECO:0000256" key="4">
    <source>
        <dbReference type="ARBA" id="ARBA00022771"/>
    </source>
</evidence>
<feature type="domain" description="C2H2-type" evidence="9">
    <location>
        <begin position="310"/>
        <end position="337"/>
    </location>
</feature>
<reference evidence="10" key="2">
    <citation type="submission" date="2020-05" db="UniProtKB">
        <authorList>
            <consortium name="EnsemblMetazoa"/>
        </authorList>
    </citation>
    <scope>IDENTIFICATION</scope>
    <source>
        <strain evidence="10">IAEA</strain>
    </source>
</reference>
<dbReference type="PROSITE" id="PS00028">
    <property type="entry name" value="ZINC_FINGER_C2H2_1"/>
    <property type="match status" value="2"/>
</dbReference>
<keyword evidence="5" id="KW-0862">Zinc</keyword>
<feature type="domain" description="C2H2-type" evidence="9">
    <location>
        <begin position="405"/>
        <end position="428"/>
    </location>
</feature>
<proteinExistence type="predicted"/>
<dbReference type="VEuPathDB" id="VectorBase:GBRI043024"/>
<comment type="subcellular location">
    <subcellularLocation>
        <location evidence="1">Nucleus</location>
    </subcellularLocation>
</comment>
<dbReference type="InterPro" id="IPR036236">
    <property type="entry name" value="Znf_C2H2_sf"/>
</dbReference>
<feature type="domain" description="C2H2-type" evidence="9">
    <location>
        <begin position="347"/>
        <end position="375"/>
    </location>
</feature>
<keyword evidence="4 7" id="KW-0863">Zinc-finger</keyword>
<organism evidence="10 11">
    <name type="scientific">Glossina brevipalpis</name>
    <dbReference type="NCBI Taxonomy" id="37001"/>
    <lineage>
        <taxon>Eukaryota</taxon>
        <taxon>Metazoa</taxon>
        <taxon>Ecdysozoa</taxon>
        <taxon>Arthropoda</taxon>
        <taxon>Hexapoda</taxon>
        <taxon>Insecta</taxon>
        <taxon>Pterygota</taxon>
        <taxon>Neoptera</taxon>
        <taxon>Endopterygota</taxon>
        <taxon>Diptera</taxon>
        <taxon>Brachycera</taxon>
        <taxon>Muscomorpha</taxon>
        <taxon>Hippoboscoidea</taxon>
        <taxon>Glossinidae</taxon>
        <taxon>Glossina</taxon>
    </lineage>
</organism>
<evidence type="ECO:0000256" key="6">
    <source>
        <dbReference type="ARBA" id="ARBA00023242"/>
    </source>
</evidence>
<dbReference type="Proteomes" id="UP000091820">
    <property type="component" value="Unassembled WGS sequence"/>
</dbReference>
<dbReference type="STRING" id="37001.A0A1A9X3J0"/>
<evidence type="ECO:0000256" key="1">
    <source>
        <dbReference type="ARBA" id="ARBA00004123"/>
    </source>
</evidence>
<feature type="region of interest" description="Disordered" evidence="8">
    <location>
        <begin position="152"/>
        <end position="216"/>
    </location>
</feature>
<accession>A0A1A9X3J0</accession>
<dbReference type="AlphaFoldDB" id="A0A1A9X3J0"/>
<dbReference type="GO" id="GO:0005634">
    <property type="term" value="C:nucleus"/>
    <property type="evidence" value="ECO:0007669"/>
    <property type="project" value="UniProtKB-SubCell"/>
</dbReference>
<keyword evidence="2" id="KW-0479">Metal-binding</keyword>
<sequence>MDMEYSEKVKHLRANFQLCRNTKRTAQMIPKTWTKYGEIYRNIDQSKYIYVCYICMEYVEHFANIYTTDNVSDFWNHLQRQHMLTNSEMPPETLLPDVELEKTIESVSQHIKDITKGNMNENEKINSLPRMEKISENVEKCIEKEKKKLEENILNNNDDSNIEGETLKANSSKGNEASHENDDDNNDNDDGDDDDVDDTINVSTDDENDDAEPLIPTAKECMAENNTYEISDEEEEDEIDEISNTTLTKGAEAEEETTLDEIKNYQENQEKSIIDNNTNFVKFTQANSSTQLSENNNINYDSLSIATRQYECNYCPQKFPHVWQLDRHQRTHLSNYESQRKFRVRPFQCNVCGKRTITEKAMTVHQRRFHSLESDSETTRCHICQKLVLTTNIQQHMLVHTQIRLRCNLCNRSYKQKQTLRLHVKKFHPNALNTDAFVMQNPAMVSLHMTPMNSSTLLSGQNSSVPLSMTPLSTNLNLRRESGMEIDFSTNSSNYGSFSCYSNYQGSNCGYTTCLPSSMYSYSNRNEQSQIQTPSSDSYANETIEVSPSNSQDQIQIISYGSIVPNDAMEIGDEFLSGKRSQSNAISLEISEKISSNEADHKTI</sequence>
<dbReference type="InterPro" id="IPR050888">
    <property type="entry name" value="ZnF_C2H2-type_TF"/>
</dbReference>
<dbReference type="PROSITE" id="PS50157">
    <property type="entry name" value="ZINC_FINGER_C2H2_2"/>
    <property type="match status" value="3"/>
</dbReference>
<evidence type="ECO:0000259" key="9">
    <source>
        <dbReference type="PROSITE" id="PS50157"/>
    </source>
</evidence>
<feature type="compositionally biased region" description="Acidic residues" evidence="8">
    <location>
        <begin position="181"/>
        <end position="212"/>
    </location>
</feature>
<keyword evidence="6" id="KW-0539">Nucleus</keyword>
<evidence type="ECO:0000256" key="5">
    <source>
        <dbReference type="ARBA" id="ARBA00022833"/>
    </source>
</evidence>
<evidence type="ECO:0000256" key="7">
    <source>
        <dbReference type="PROSITE-ProRule" id="PRU00042"/>
    </source>
</evidence>
<dbReference type="Pfam" id="PF00096">
    <property type="entry name" value="zf-C2H2"/>
    <property type="match status" value="3"/>
</dbReference>
<dbReference type="GO" id="GO:0008270">
    <property type="term" value="F:zinc ion binding"/>
    <property type="evidence" value="ECO:0007669"/>
    <property type="project" value="UniProtKB-KW"/>
</dbReference>
<keyword evidence="11" id="KW-1185">Reference proteome</keyword>
<evidence type="ECO:0000313" key="11">
    <source>
        <dbReference type="Proteomes" id="UP000091820"/>
    </source>
</evidence>
<dbReference type="SMART" id="SM00355">
    <property type="entry name" value="ZnF_C2H2"/>
    <property type="match status" value="5"/>
</dbReference>
<dbReference type="SUPFAM" id="SSF57667">
    <property type="entry name" value="beta-beta-alpha zinc fingers"/>
    <property type="match status" value="1"/>
</dbReference>
<protein>
    <recommendedName>
        <fullName evidence="9">C2H2-type domain-containing protein</fullName>
    </recommendedName>
</protein>
<dbReference type="InterPro" id="IPR013087">
    <property type="entry name" value="Znf_C2H2_type"/>
</dbReference>
<dbReference type="EnsemblMetazoa" id="GBRI043024-RA">
    <property type="protein sequence ID" value="GBRI043024-PA"/>
    <property type="gene ID" value="GBRI043024"/>
</dbReference>
<dbReference type="PANTHER" id="PTHR24406">
    <property type="entry name" value="TRANSCRIPTIONAL REPRESSOR CTCFL-RELATED"/>
    <property type="match status" value="1"/>
</dbReference>
<reference evidence="11" key="1">
    <citation type="submission" date="2014-03" db="EMBL/GenBank/DDBJ databases">
        <authorList>
            <person name="Aksoy S."/>
            <person name="Warren W."/>
            <person name="Wilson R.K."/>
        </authorList>
    </citation>
    <scope>NUCLEOTIDE SEQUENCE [LARGE SCALE GENOMIC DNA]</scope>
    <source>
        <strain evidence="11">IAEA</strain>
    </source>
</reference>
<evidence type="ECO:0000313" key="10">
    <source>
        <dbReference type="EnsemblMetazoa" id="GBRI043024-PA"/>
    </source>
</evidence>
<evidence type="ECO:0000256" key="3">
    <source>
        <dbReference type="ARBA" id="ARBA00022737"/>
    </source>
</evidence>
<evidence type="ECO:0000256" key="8">
    <source>
        <dbReference type="SAM" id="MobiDB-lite"/>
    </source>
</evidence>
<name>A0A1A9X3J0_9MUSC</name>
<dbReference type="Gene3D" id="3.30.160.60">
    <property type="entry name" value="Classic Zinc Finger"/>
    <property type="match status" value="2"/>
</dbReference>
<keyword evidence="3" id="KW-0677">Repeat</keyword>